<dbReference type="EMBL" id="VSSQ01125490">
    <property type="protein sequence ID" value="MPN55826.1"/>
    <property type="molecule type" value="Genomic_DNA"/>
</dbReference>
<evidence type="ECO:0000313" key="1">
    <source>
        <dbReference type="EMBL" id="MPN55826.1"/>
    </source>
</evidence>
<comment type="caution">
    <text evidence="1">The sequence shown here is derived from an EMBL/GenBank/DDBJ whole genome shotgun (WGS) entry which is preliminary data.</text>
</comment>
<organism evidence="1">
    <name type="scientific">bioreactor metagenome</name>
    <dbReference type="NCBI Taxonomy" id="1076179"/>
    <lineage>
        <taxon>unclassified sequences</taxon>
        <taxon>metagenomes</taxon>
        <taxon>ecological metagenomes</taxon>
    </lineage>
</organism>
<accession>A0A645IXE1</accession>
<sequence>MVYIHKALFKIQVGRCQAAEFGNTKTGFQQNQYLVIILGINGVTLHEVQKILFLFRGKRHLWYGIVVDNLIDLEVKGILAEAIVLYGHVKNGFQGTLAVADGMIGHALFLHTQGPFFGVRQLHAVDAGPSDFILGQKFH</sequence>
<dbReference type="AlphaFoldDB" id="A0A645IXE1"/>
<gene>
    <name evidence="1" type="ORF">SDC9_203510</name>
</gene>
<proteinExistence type="predicted"/>
<name>A0A645IXE1_9ZZZZ</name>
<protein>
    <submittedName>
        <fullName evidence="1">Uncharacterized protein</fullName>
    </submittedName>
</protein>
<reference evidence="1" key="1">
    <citation type="submission" date="2019-08" db="EMBL/GenBank/DDBJ databases">
        <authorList>
            <person name="Kucharzyk K."/>
            <person name="Murdoch R.W."/>
            <person name="Higgins S."/>
            <person name="Loffler F."/>
        </authorList>
    </citation>
    <scope>NUCLEOTIDE SEQUENCE</scope>
</reference>